<feature type="compositionally biased region" description="Basic and acidic residues" evidence="3">
    <location>
        <begin position="476"/>
        <end position="498"/>
    </location>
</feature>
<evidence type="ECO:0000313" key="6">
    <source>
        <dbReference type="Proteomes" id="UP000266861"/>
    </source>
</evidence>
<evidence type="ECO:0000313" key="5">
    <source>
        <dbReference type="EMBL" id="RHZ83313.1"/>
    </source>
</evidence>
<evidence type="ECO:0000256" key="1">
    <source>
        <dbReference type="PROSITE-ProRule" id="PRU00047"/>
    </source>
</evidence>
<dbReference type="Proteomes" id="UP000266861">
    <property type="component" value="Unassembled WGS sequence"/>
</dbReference>
<evidence type="ECO:0000256" key="2">
    <source>
        <dbReference type="SAM" id="Coils"/>
    </source>
</evidence>
<dbReference type="AlphaFoldDB" id="A0A397JEA8"/>
<keyword evidence="1" id="KW-0479">Metal-binding</keyword>
<dbReference type="InterPro" id="IPR001878">
    <property type="entry name" value="Znf_CCHC"/>
</dbReference>
<keyword evidence="1" id="KW-0862">Zinc</keyword>
<proteinExistence type="predicted"/>
<name>A0A397JEA8_9GLOM</name>
<gene>
    <name evidence="5" type="ORF">Glove_97g121</name>
</gene>
<dbReference type="GO" id="GO:0003676">
    <property type="term" value="F:nucleic acid binding"/>
    <property type="evidence" value="ECO:0007669"/>
    <property type="project" value="InterPro"/>
</dbReference>
<dbReference type="EMBL" id="PQFF01000091">
    <property type="protein sequence ID" value="RHZ83313.1"/>
    <property type="molecule type" value="Genomic_DNA"/>
</dbReference>
<dbReference type="SUPFAM" id="SSF56672">
    <property type="entry name" value="DNA/RNA polymerases"/>
    <property type="match status" value="1"/>
</dbReference>
<protein>
    <recommendedName>
        <fullName evidence="4">CCHC-type domain-containing protein</fullName>
    </recommendedName>
</protein>
<keyword evidence="1" id="KW-0863">Zinc-finger</keyword>
<dbReference type="Pfam" id="PF03732">
    <property type="entry name" value="Retrotrans_gag"/>
    <property type="match status" value="1"/>
</dbReference>
<dbReference type="InterPro" id="IPR005162">
    <property type="entry name" value="Retrotrans_gag_dom"/>
</dbReference>
<accession>A0A397JEA8</accession>
<sequence>MDQVAIQLAALIQQLQNAPAPVINIAAAQRELNLIPYPDFYGGDQDPITWIEEIEKAFTANEVQNNRKINIVIPHLKGSTATWWTIRRGQQPQIDRWNDPNNIPQSFHPTFITQFRTPTLEAQWFTQLIQRKQFPEENVDTYYTELEELIRRVEAGGHQFPGTAKTQMFINGLRAELSAGVAAFTPNTLNAAYEKAKALETIHKQNPVYPAFLGYSTMNSNYCSSVPHPSMHSNFSSENHNQHNRTESVLTKLTEAITAMMGQVNQMQKQEVPQTSFANNNSTRPRPTCYNCGNVGHISCECYRSRNYQGNNNAHENVETNNNNYPRNNYSRNNDNPTSLPSNNPPGNNLNHPNNPQVNQTDTIQALINMFGSANLNNGDNGSTNNGSDDNEQHYYFNAYENNEPFFYSEEKISRPERIRQRKKHTKNKDNVKPESIEEYLYQTEIINEVLPSNEINKPRRKPRSARNDPIITRPVENKENKVKKIKDKENKNKKAESETIFKFSHQPEIPTLEIPLNEITKPKEIVENKSAKKRQIKTNSTLRKQEKKLARIKNDELKEQLITLSEQRNRGKTNEFRKDEEISLGNKDPENHEFTDDHNFCRNNYFFDNDFYPTAHEIFETNDTSIETKENEENINPMSYEFGDINNFCRENKKKIFEVNEIPIETKEMSYENFNCCQFVETHNFYQTNKSFDEIEDGNEIKLEESDNVINLIKTNLKDKTGLEESEEFEIEGLEKLYTRPEIKNGRGNEEKIKKYVETEINLDKNEAINSEENENLNKFCREDVNDQYHKSGETDSEENEDHESYQFADIRNSCRERISDQEKLNLEELNLGNGEKNKNFNNHEFADINGFCREDSSVREESKLPDYEIWEEKESFPKFKEKEELDLEENVIEENEEEKENEVVINYNYEFANINKFCREEIEKEGFDGFEFAEVEKYYYENNFFREYYNPPTHKCESAEMIAKESNALLEDFDVDLSRIEKTHRSLETCENFVDMSLPRILSQETDETAEILKGEESNAEFAKKQTMNGVDHKDHEDHEMIDIVYKYKSELTCDNEENSERSDNKERIEKSSESEDEEECIANSSYFVNSIPREDSARDGFPLPFKWSKELNLQVNDKEKTVQEYPIPRNLRQLKEFLGLTPCHRKFIHGFLKLIPPINRLLEKGNKFLFTISSAINSINTCKKFGTRLMQMRD</sequence>
<dbReference type="PROSITE" id="PS50158">
    <property type="entry name" value="ZF_CCHC"/>
    <property type="match status" value="1"/>
</dbReference>
<dbReference type="InterPro" id="IPR043502">
    <property type="entry name" value="DNA/RNA_pol_sf"/>
</dbReference>
<feature type="compositionally biased region" description="Basic and acidic residues" evidence="3">
    <location>
        <begin position="1061"/>
        <end position="1076"/>
    </location>
</feature>
<feature type="region of interest" description="Disordered" evidence="3">
    <location>
        <begin position="453"/>
        <end position="498"/>
    </location>
</feature>
<feature type="domain" description="CCHC-type" evidence="4">
    <location>
        <begin position="289"/>
        <end position="302"/>
    </location>
</feature>
<feature type="compositionally biased region" description="Polar residues" evidence="3">
    <location>
        <begin position="267"/>
        <end position="285"/>
    </location>
</feature>
<feature type="region of interest" description="Disordered" evidence="3">
    <location>
        <begin position="313"/>
        <end position="359"/>
    </location>
</feature>
<dbReference type="OrthoDB" id="8054893at2759"/>
<evidence type="ECO:0000256" key="3">
    <source>
        <dbReference type="SAM" id="MobiDB-lite"/>
    </source>
</evidence>
<keyword evidence="2" id="KW-0175">Coiled coil</keyword>
<dbReference type="InterPro" id="IPR043128">
    <property type="entry name" value="Rev_trsase/Diguanyl_cyclase"/>
</dbReference>
<feature type="region of interest" description="Disordered" evidence="3">
    <location>
        <begin position="1057"/>
        <end position="1083"/>
    </location>
</feature>
<organism evidence="5 6">
    <name type="scientific">Diversispora epigaea</name>
    <dbReference type="NCBI Taxonomy" id="1348612"/>
    <lineage>
        <taxon>Eukaryota</taxon>
        <taxon>Fungi</taxon>
        <taxon>Fungi incertae sedis</taxon>
        <taxon>Mucoromycota</taxon>
        <taxon>Glomeromycotina</taxon>
        <taxon>Glomeromycetes</taxon>
        <taxon>Diversisporales</taxon>
        <taxon>Diversisporaceae</taxon>
        <taxon>Diversispora</taxon>
    </lineage>
</organism>
<comment type="caution">
    <text evidence="5">The sequence shown here is derived from an EMBL/GenBank/DDBJ whole genome shotgun (WGS) entry which is preliminary data.</text>
</comment>
<feature type="coiled-coil region" evidence="2">
    <location>
        <begin position="548"/>
        <end position="575"/>
    </location>
</feature>
<dbReference type="GO" id="GO:0008270">
    <property type="term" value="F:zinc ion binding"/>
    <property type="evidence" value="ECO:0007669"/>
    <property type="project" value="UniProtKB-KW"/>
</dbReference>
<evidence type="ECO:0000259" key="4">
    <source>
        <dbReference type="PROSITE" id="PS50158"/>
    </source>
</evidence>
<feature type="region of interest" description="Disordered" evidence="3">
    <location>
        <begin position="267"/>
        <end position="288"/>
    </location>
</feature>
<keyword evidence="6" id="KW-1185">Reference proteome</keyword>
<reference evidence="5 6" key="1">
    <citation type="submission" date="2018-08" db="EMBL/GenBank/DDBJ databases">
        <title>Genome and evolution of the arbuscular mycorrhizal fungus Diversispora epigaea (formerly Glomus versiforme) and its bacterial endosymbionts.</title>
        <authorList>
            <person name="Sun X."/>
            <person name="Fei Z."/>
            <person name="Harrison M."/>
        </authorList>
    </citation>
    <scope>NUCLEOTIDE SEQUENCE [LARGE SCALE GENOMIC DNA]</scope>
    <source>
        <strain evidence="5 6">IT104</strain>
    </source>
</reference>
<dbReference type="Gene3D" id="3.30.70.270">
    <property type="match status" value="1"/>
</dbReference>